<protein>
    <submittedName>
        <fullName evidence="4">Cys</fullName>
    </submittedName>
</protein>
<dbReference type="GO" id="GO:0004869">
    <property type="term" value="F:cysteine-type endopeptidase inhibitor activity"/>
    <property type="evidence" value="ECO:0007669"/>
    <property type="project" value="InterPro"/>
</dbReference>
<organism evidence="4 5">
    <name type="scientific">Drosophila yakuba</name>
    <name type="common">Fruit fly</name>
    <dbReference type="NCBI Taxonomy" id="7245"/>
    <lineage>
        <taxon>Eukaryota</taxon>
        <taxon>Metazoa</taxon>
        <taxon>Ecdysozoa</taxon>
        <taxon>Arthropoda</taxon>
        <taxon>Hexapoda</taxon>
        <taxon>Insecta</taxon>
        <taxon>Pterygota</taxon>
        <taxon>Neoptera</taxon>
        <taxon>Endopterygota</taxon>
        <taxon>Diptera</taxon>
        <taxon>Brachycera</taxon>
        <taxon>Muscomorpha</taxon>
        <taxon>Ephydroidea</taxon>
        <taxon>Drosophilidae</taxon>
        <taxon>Drosophila</taxon>
        <taxon>Sophophora</taxon>
    </lineage>
</organism>
<dbReference type="Pfam" id="PF00031">
    <property type="entry name" value="Cystatin"/>
    <property type="match status" value="1"/>
</dbReference>
<feature type="signal peptide" evidence="2">
    <location>
        <begin position="1"/>
        <end position="45"/>
    </location>
</feature>
<sequence length="146" mass="15577">MAGIKWATSPAVHQFSQKRRTSNMNGLKSLCILGLVLLSLAATQGQVVGGVTQLEGASRKEALDLLDGTLAQLATGDGPSYKAINVTSVSGQVVAGTLNTYEVELDNGTDKKQCTVKIWSQPWLKENSTNIKIKCAGDVGELDRTW</sequence>
<evidence type="ECO:0000259" key="3">
    <source>
        <dbReference type="SMART" id="SM00043"/>
    </source>
</evidence>
<name>B4PSR7_DROYA</name>
<evidence type="ECO:0000256" key="1">
    <source>
        <dbReference type="ARBA" id="ARBA00009403"/>
    </source>
</evidence>
<dbReference type="InterPro" id="IPR000010">
    <property type="entry name" value="Cystatin_dom"/>
</dbReference>
<proteinExistence type="inferred from homology"/>
<dbReference type="eggNOG" id="ENOG502SC50">
    <property type="taxonomic scope" value="Eukaryota"/>
</dbReference>
<dbReference type="InterPro" id="IPR046350">
    <property type="entry name" value="Cystatin_sf"/>
</dbReference>
<evidence type="ECO:0000256" key="2">
    <source>
        <dbReference type="SAM" id="SignalP"/>
    </source>
</evidence>
<dbReference type="InterPro" id="IPR053128">
    <property type="entry name" value="Cystatin-like"/>
</dbReference>
<dbReference type="OrthoDB" id="6357437at2759"/>
<feature type="chain" id="PRO_5006459155" evidence="2">
    <location>
        <begin position="46"/>
        <end position="146"/>
    </location>
</feature>
<dbReference type="PANTHER" id="PTHR12319:SF2">
    <property type="entry name" value="CYSTATIN-LIKE PROTEIN-RELATED"/>
    <property type="match status" value="1"/>
</dbReference>
<dbReference type="SMART" id="SM00043">
    <property type="entry name" value="CY"/>
    <property type="match status" value="1"/>
</dbReference>
<dbReference type="KEGG" id="dya:Dyak_GE26440"/>
<dbReference type="SMR" id="B4PSR7"/>
<keyword evidence="2" id="KW-0732">Signal</keyword>
<comment type="similarity">
    <text evidence="1">Belongs to the cystatin family.</text>
</comment>
<dbReference type="Proteomes" id="UP000002282">
    <property type="component" value="Chromosome 3R"/>
</dbReference>
<dbReference type="PROSITE" id="PS00287">
    <property type="entry name" value="CYSTATIN"/>
    <property type="match status" value="1"/>
</dbReference>
<evidence type="ECO:0000313" key="4">
    <source>
        <dbReference type="EMBL" id="EDW97563.2"/>
    </source>
</evidence>
<reference evidence="4 5" key="2">
    <citation type="journal article" date="2007" name="PLoS Biol.">
        <title>Principles of genome evolution in the Drosophila melanogaster species group.</title>
        <authorList>
            <person name="Ranz J.M."/>
            <person name="Maurin D."/>
            <person name="Chan Y.S."/>
            <person name="von Grotthuss M."/>
            <person name="Hillier L.W."/>
            <person name="Roote J."/>
            <person name="Ashburner M."/>
            <person name="Bergman C.M."/>
        </authorList>
    </citation>
    <scope>NUCLEOTIDE SEQUENCE [LARGE SCALE GENOMIC DNA]</scope>
    <source>
        <strain evidence="5">Tai18E2 / Tucson 14021-0261.01</strain>
    </source>
</reference>
<evidence type="ECO:0000313" key="5">
    <source>
        <dbReference type="Proteomes" id="UP000002282"/>
    </source>
</evidence>
<gene>
    <name evidence="4" type="primary">Dyak\Cys</name>
    <name evidence="4" type="synonym">Cys</name>
    <name evidence="4" type="synonym">Dyak\GE26440</name>
    <name evidence="4" type="synonym">dyak_GLEANR_9980</name>
    <name evidence="4" type="synonym">GE26440</name>
    <name evidence="4" type="ORF">Dyak_GE26440</name>
</gene>
<dbReference type="GeneID" id="6537293"/>
<dbReference type="SUPFAM" id="SSF54403">
    <property type="entry name" value="Cystatin/monellin"/>
    <property type="match status" value="1"/>
</dbReference>
<dbReference type="AlphaFoldDB" id="B4PSR7"/>
<dbReference type="InterPro" id="IPR018073">
    <property type="entry name" value="Prot_inh_cystat_CS"/>
</dbReference>
<dbReference type="Gene3D" id="3.10.450.10">
    <property type="match status" value="1"/>
</dbReference>
<reference evidence="4 5" key="1">
    <citation type="journal article" date="2007" name="Nature">
        <title>Evolution of genes and genomes on the Drosophila phylogeny.</title>
        <authorList>
            <consortium name="Drosophila 12 Genomes Consortium"/>
            <person name="Clark A.G."/>
            <person name="Eisen M.B."/>
            <person name="Smith D.R."/>
            <person name="Bergman C.M."/>
            <person name="Oliver B."/>
            <person name="Markow T.A."/>
            <person name="Kaufman T.C."/>
            <person name="Kellis M."/>
            <person name="Gelbart W."/>
            <person name="Iyer V.N."/>
            <person name="Pollard D.A."/>
            <person name="Sackton T.B."/>
            <person name="Larracuente A.M."/>
            <person name="Singh N.D."/>
            <person name="Abad J.P."/>
            <person name="Abt D.N."/>
            <person name="Adryan B."/>
            <person name="Aguade M."/>
            <person name="Akashi H."/>
            <person name="Anderson W.W."/>
            <person name="Aquadro C.F."/>
            <person name="Ardell D.H."/>
            <person name="Arguello R."/>
            <person name="Artieri C.G."/>
            <person name="Barbash D.A."/>
            <person name="Barker D."/>
            <person name="Barsanti P."/>
            <person name="Batterham P."/>
            <person name="Batzoglou S."/>
            <person name="Begun D."/>
            <person name="Bhutkar A."/>
            <person name="Blanco E."/>
            <person name="Bosak S.A."/>
            <person name="Bradley R.K."/>
            <person name="Brand A.D."/>
            <person name="Brent M.R."/>
            <person name="Brooks A.N."/>
            <person name="Brown R.H."/>
            <person name="Butlin R.K."/>
            <person name="Caggese C."/>
            <person name="Calvi B.R."/>
            <person name="Bernardo de Carvalho A."/>
            <person name="Caspi A."/>
            <person name="Castrezana S."/>
            <person name="Celniker S.E."/>
            <person name="Chang J.L."/>
            <person name="Chapple C."/>
            <person name="Chatterji S."/>
            <person name="Chinwalla A."/>
            <person name="Civetta A."/>
            <person name="Clifton S.W."/>
            <person name="Comeron J.M."/>
            <person name="Costello J.C."/>
            <person name="Coyne J.A."/>
            <person name="Daub J."/>
            <person name="David R.G."/>
            <person name="Delcher A.L."/>
            <person name="Delehaunty K."/>
            <person name="Do C.B."/>
            <person name="Ebling H."/>
            <person name="Edwards K."/>
            <person name="Eickbush T."/>
            <person name="Evans J.D."/>
            <person name="Filipski A."/>
            <person name="Findeiss S."/>
            <person name="Freyhult E."/>
            <person name="Fulton L."/>
            <person name="Fulton R."/>
            <person name="Garcia A.C."/>
            <person name="Gardiner A."/>
            <person name="Garfield D.A."/>
            <person name="Garvin B.E."/>
            <person name="Gibson G."/>
            <person name="Gilbert D."/>
            <person name="Gnerre S."/>
            <person name="Godfrey J."/>
            <person name="Good R."/>
            <person name="Gotea V."/>
            <person name="Gravely B."/>
            <person name="Greenberg A.J."/>
            <person name="Griffiths-Jones S."/>
            <person name="Gross S."/>
            <person name="Guigo R."/>
            <person name="Gustafson E.A."/>
            <person name="Haerty W."/>
            <person name="Hahn M.W."/>
            <person name="Halligan D.L."/>
            <person name="Halpern A.L."/>
            <person name="Halter G.M."/>
            <person name="Han M.V."/>
            <person name="Heger A."/>
            <person name="Hillier L."/>
            <person name="Hinrichs A.S."/>
            <person name="Holmes I."/>
            <person name="Hoskins R.A."/>
            <person name="Hubisz M.J."/>
            <person name="Hultmark D."/>
            <person name="Huntley M.A."/>
            <person name="Jaffe D.B."/>
            <person name="Jagadeeshan S."/>
            <person name="Jeck W.R."/>
            <person name="Johnson J."/>
            <person name="Jones C.D."/>
            <person name="Jordan W.C."/>
            <person name="Karpen G.H."/>
            <person name="Kataoka E."/>
            <person name="Keightley P.D."/>
            <person name="Kheradpour P."/>
            <person name="Kirkness E.F."/>
            <person name="Koerich L.B."/>
            <person name="Kristiansen K."/>
            <person name="Kudrna D."/>
            <person name="Kulathinal R.J."/>
            <person name="Kumar S."/>
            <person name="Kwok R."/>
            <person name="Lander E."/>
            <person name="Langley C.H."/>
            <person name="Lapoint R."/>
            <person name="Lazzaro B.P."/>
            <person name="Lee S.J."/>
            <person name="Levesque L."/>
            <person name="Li R."/>
            <person name="Lin C.F."/>
            <person name="Lin M.F."/>
            <person name="Lindblad-Toh K."/>
            <person name="Llopart A."/>
            <person name="Long M."/>
            <person name="Low L."/>
            <person name="Lozovsky E."/>
            <person name="Lu J."/>
            <person name="Luo M."/>
            <person name="Machado C.A."/>
            <person name="Makalowski W."/>
            <person name="Marzo M."/>
            <person name="Matsuda M."/>
            <person name="Matzkin L."/>
            <person name="McAllister B."/>
            <person name="McBride C.S."/>
            <person name="McKernan B."/>
            <person name="McKernan K."/>
            <person name="Mendez-Lago M."/>
            <person name="Minx P."/>
            <person name="Mollenhauer M.U."/>
            <person name="Montooth K."/>
            <person name="Mount S.M."/>
            <person name="Mu X."/>
            <person name="Myers E."/>
            <person name="Negre B."/>
            <person name="Newfeld S."/>
            <person name="Nielsen R."/>
            <person name="Noor M.A."/>
            <person name="O'Grady P."/>
            <person name="Pachter L."/>
            <person name="Papaceit M."/>
            <person name="Parisi M.J."/>
            <person name="Parisi M."/>
            <person name="Parts L."/>
            <person name="Pedersen J.S."/>
            <person name="Pesole G."/>
            <person name="Phillippy A.M."/>
            <person name="Ponting C.P."/>
            <person name="Pop M."/>
            <person name="Porcelli D."/>
            <person name="Powell J.R."/>
            <person name="Prohaska S."/>
            <person name="Pruitt K."/>
            <person name="Puig M."/>
            <person name="Quesneville H."/>
            <person name="Ram K.R."/>
            <person name="Rand D."/>
            <person name="Rasmussen M.D."/>
            <person name="Reed L.K."/>
            <person name="Reenan R."/>
            <person name="Reily A."/>
            <person name="Remington K.A."/>
            <person name="Rieger T.T."/>
            <person name="Ritchie M.G."/>
            <person name="Robin C."/>
            <person name="Rogers Y.H."/>
            <person name="Rohde C."/>
            <person name="Rozas J."/>
            <person name="Rubenfield M.J."/>
            <person name="Ruiz A."/>
            <person name="Russo S."/>
            <person name="Salzberg S.L."/>
            <person name="Sanchez-Gracia A."/>
            <person name="Saranga D.J."/>
            <person name="Sato H."/>
            <person name="Schaeffer S.W."/>
            <person name="Schatz M.C."/>
            <person name="Schlenke T."/>
            <person name="Schwartz R."/>
            <person name="Segarra C."/>
            <person name="Singh R.S."/>
            <person name="Sirot L."/>
            <person name="Sirota M."/>
            <person name="Sisneros N.B."/>
            <person name="Smith C.D."/>
            <person name="Smith T.F."/>
            <person name="Spieth J."/>
            <person name="Stage D.E."/>
            <person name="Stark A."/>
            <person name="Stephan W."/>
            <person name="Strausberg R.L."/>
            <person name="Strempel S."/>
            <person name="Sturgill D."/>
            <person name="Sutton G."/>
            <person name="Sutton G.G."/>
            <person name="Tao W."/>
            <person name="Teichmann S."/>
            <person name="Tobari Y.N."/>
            <person name="Tomimura Y."/>
            <person name="Tsolas J.M."/>
            <person name="Valente V.L."/>
            <person name="Venter E."/>
            <person name="Venter J.C."/>
            <person name="Vicario S."/>
            <person name="Vieira F.G."/>
            <person name="Vilella A.J."/>
            <person name="Villasante A."/>
            <person name="Walenz B."/>
            <person name="Wang J."/>
            <person name="Wasserman M."/>
            <person name="Watts T."/>
            <person name="Wilson D."/>
            <person name="Wilson R.K."/>
            <person name="Wing R.A."/>
            <person name="Wolfner M.F."/>
            <person name="Wong A."/>
            <person name="Wong G.K."/>
            <person name="Wu C.I."/>
            <person name="Wu G."/>
            <person name="Yamamoto D."/>
            <person name="Yang H.P."/>
            <person name="Yang S.P."/>
            <person name="Yorke J.A."/>
            <person name="Yoshida K."/>
            <person name="Zdobnov E."/>
            <person name="Zhang P."/>
            <person name="Zhang Y."/>
            <person name="Zimin A.V."/>
            <person name="Baldwin J."/>
            <person name="Abdouelleil A."/>
            <person name="Abdulkadir J."/>
            <person name="Abebe A."/>
            <person name="Abera B."/>
            <person name="Abreu J."/>
            <person name="Acer S.C."/>
            <person name="Aftuck L."/>
            <person name="Alexander A."/>
            <person name="An P."/>
            <person name="Anderson E."/>
            <person name="Anderson S."/>
            <person name="Arachi H."/>
            <person name="Azer M."/>
            <person name="Bachantsang P."/>
            <person name="Barry A."/>
            <person name="Bayul T."/>
            <person name="Berlin A."/>
            <person name="Bessette D."/>
            <person name="Bloom T."/>
            <person name="Blye J."/>
            <person name="Boguslavskiy L."/>
            <person name="Bonnet C."/>
            <person name="Boukhgalter B."/>
            <person name="Bourzgui I."/>
            <person name="Brown A."/>
            <person name="Cahill P."/>
            <person name="Channer S."/>
            <person name="Cheshatsang Y."/>
            <person name="Chuda L."/>
            <person name="Citroen M."/>
            <person name="Collymore A."/>
            <person name="Cooke P."/>
            <person name="Costello M."/>
            <person name="D'Aco K."/>
            <person name="Daza R."/>
            <person name="De Haan G."/>
            <person name="DeGray S."/>
            <person name="DeMaso C."/>
            <person name="Dhargay N."/>
            <person name="Dooley K."/>
            <person name="Dooley E."/>
            <person name="Doricent M."/>
            <person name="Dorje P."/>
            <person name="Dorjee K."/>
            <person name="Dupes A."/>
            <person name="Elong R."/>
            <person name="Falk J."/>
            <person name="Farina A."/>
            <person name="Faro S."/>
            <person name="Ferguson D."/>
            <person name="Fisher S."/>
            <person name="Foley C.D."/>
            <person name="Franke A."/>
            <person name="Friedrich D."/>
            <person name="Gadbois L."/>
            <person name="Gearin G."/>
            <person name="Gearin C.R."/>
            <person name="Giannoukos G."/>
            <person name="Goode T."/>
            <person name="Graham J."/>
            <person name="Grandbois E."/>
            <person name="Grewal S."/>
            <person name="Gyaltsen K."/>
            <person name="Hafez N."/>
            <person name="Hagos B."/>
            <person name="Hall J."/>
            <person name="Henson C."/>
            <person name="Hollinger A."/>
            <person name="Honan T."/>
            <person name="Huard M.D."/>
            <person name="Hughes L."/>
            <person name="Hurhula B."/>
            <person name="Husby M.E."/>
            <person name="Kamat A."/>
            <person name="Kanga B."/>
            <person name="Kashin S."/>
            <person name="Khazanovich D."/>
            <person name="Kisner P."/>
            <person name="Lance K."/>
            <person name="Lara M."/>
            <person name="Lee W."/>
            <person name="Lennon N."/>
            <person name="Letendre F."/>
            <person name="LeVine R."/>
            <person name="Lipovsky A."/>
            <person name="Liu X."/>
            <person name="Liu J."/>
            <person name="Liu S."/>
            <person name="Lokyitsang T."/>
            <person name="Lokyitsang Y."/>
            <person name="Lubonja R."/>
            <person name="Lui A."/>
            <person name="MacDonald P."/>
            <person name="Magnisalis V."/>
            <person name="Maru K."/>
            <person name="Matthews C."/>
            <person name="McCusker W."/>
            <person name="McDonough S."/>
            <person name="Mehta T."/>
            <person name="Meldrim J."/>
            <person name="Meneus L."/>
            <person name="Mihai O."/>
            <person name="Mihalev A."/>
            <person name="Mihova T."/>
            <person name="Mittelman R."/>
            <person name="Mlenga V."/>
            <person name="Montmayeur A."/>
            <person name="Mulrain L."/>
            <person name="Navidi A."/>
            <person name="Naylor J."/>
            <person name="Negash T."/>
            <person name="Nguyen T."/>
            <person name="Nguyen N."/>
            <person name="Nicol R."/>
            <person name="Norbu C."/>
            <person name="Norbu N."/>
            <person name="Novod N."/>
            <person name="O'Neill B."/>
            <person name="Osman S."/>
            <person name="Markiewicz E."/>
            <person name="Oyono O.L."/>
            <person name="Patti C."/>
            <person name="Phunkhang P."/>
            <person name="Pierre F."/>
            <person name="Priest M."/>
            <person name="Raghuraman S."/>
            <person name="Rege F."/>
            <person name="Reyes R."/>
            <person name="Rise C."/>
            <person name="Rogov P."/>
            <person name="Ross K."/>
            <person name="Ryan E."/>
            <person name="Settipalli S."/>
            <person name="Shea T."/>
            <person name="Sherpa N."/>
            <person name="Shi L."/>
            <person name="Shih D."/>
            <person name="Sparrow T."/>
            <person name="Spaulding J."/>
            <person name="Stalker J."/>
            <person name="Stange-Thomann N."/>
            <person name="Stavropoulos S."/>
            <person name="Stone C."/>
            <person name="Strader C."/>
            <person name="Tesfaye S."/>
            <person name="Thomson T."/>
            <person name="Thoulutsang Y."/>
            <person name="Thoulutsang D."/>
            <person name="Topham K."/>
            <person name="Topping I."/>
            <person name="Tsamla T."/>
            <person name="Vassiliev H."/>
            <person name="Vo A."/>
            <person name="Wangchuk T."/>
            <person name="Wangdi T."/>
            <person name="Weiand M."/>
            <person name="Wilkinson J."/>
            <person name="Wilson A."/>
            <person name="Yadav S."/>
            <person name="Young G."/>
            <person name="Yu Q."/>
            <person name="Zembek L."/>
            <person name="Zhong D."/>
            <person name="Zimmer A."/>
            <person name="Zwirko Z."/>
            <person name="Jaffe D.B."/>
            <person name="Alvarez P."/>
            <person name="Brockman W."/>
            <person name="Butler J."/>
            <person name="Chin C."/>
            <person name="Gnerre S."/>
            <person name="Grabherr M."/>
            <person name="Kleber M."/>
            <person name="Mauceli E."/>
            <person name="MacCallum I."/>
        </authorList>
    </citation>
    <scope>NUCLEOTIDE SEQUENCE [LARGE SCALE GENOMIC DNA]</scope>
    <source>
        <strain evidence="5">Tai18E2 / Tucson 14021-0261.01</strain>
    </source>
</reference>
<dbReference type="HOGENOM" id="CLU_162219_0_0_1"/>
<keyword evidence="5" id="KW-1185">Reference proteome</keyword>
<dbReference type="CDD" id="cd00042">
    <property type="entry name" value="CY"/>
    <property type="match status" value="1"/>
</dbReference>
<feature type="domain" description="Cystatin" evidence="3">
    <location>
        <begin position="46"/>
        <end position="136"/>
    </location>
</feature>
<accession>B4PSR7</accession>
<dbReference type="MEROPS" id="I25.013"/>
<dbReference type="EMBL" id="CM000160">
    <property type="protein sequence ID" value="EDW97563.2"/>
    <property type="molecule type" value="Genomic_DNA"/>
</dbReference>
<dbReference type="PANTHER" id="PTHR12319">
    <property type="entry name" value="CYSTATIN-RELATED"/>
    <property type="match status" value="1"/>
</dbReference>